<sequence length="74" mass="8532">MDVLAALTVSEEFRGIVASETGTTKILNNVSRKKLLIYRISLILACYDYKHISANCDKYRWFKPFQSLILQYAV</sequence>
<name>A0A978W3Q2_ZIZJJ</name>
<dbReference type="EMBL" id="JAEACU010000001">
    <property type="protein sequence ID" value="KAH7546586.1"/>
    <property type="molecule type" value="Genomic_DNA"/>
</dbReference>
<organism evidence="1 2">
    <name type="scientific">Ziziphus jujuba var. spinosa</name>
    <dbReference type="NCBI Taxonomy" id="714518"/>
    <lineage>
        <taxon>Eukaryota</taxon>
        <taxon>Viridiplantae</taxon>
        <taxon>Streptophyta</taxon>
        <taxon>Embryophyta</taxon>
        <taxon>Tracheophyta</taxon>
        <taxon>Spermatophyta</taxon>
        <taxon>Magnoliopsida</taxon>
        <taxon>eudicotyledons</taxon>
        <taxon>Gunneridae</taxon>
        <taxon>Pentapetalae</taxon>
        <taxon>rosids</taxon>
        <taxon>fabids</taxon>
        <taxon>Rosales</taxon>
        <taxon>Rhamnaceae</taxon>
        <taxon>Paliureae</taxon>
        <taxon>Ziziphus</taxon>
    </lineage>
</organism>
<reference evidence="1" key="1">
    <citation type="journal article" date="2021" name="Front. Plant Sci.">
        <title>Chromosome-Scale Genome Assembly for Chinese Sour Jujube and Insights Into Its Genome Evolution and Domestication Signature.</title>
        <authorList>
            <person name="Shen L.-Y."/>
            <person name="Luo H."/>
            <person name="Wang X.-L."/>
            <person name="Wang X.-M."/>
            <person name="Qiu X.-J."/>
            <person name="Liu H."/>
            <person name="Zhou S.-S."/>
            <person name="Jia K.-H."/>
            <person name="Nie S."/>
            <person name="Bao Y.-T."/>
            <person name="Zhang R.-G."/>
            <person name="Yun Q.-Z."/>
            <person name="Chai Y.-H."/>
            <person name="Lu J.-Y."/>
            <person name="Li Y."/>
            <person name="Zhao S.-W."/>
            <person name="Mao J.-F."/>
            <person name="Jia S.-G."/>
            <person name="Mao Y.-M."/>
        </authorList>
    </citation>
    <scope>NUCLEOTIDE SEQUENCE</scope>
    <source>
        <strain evidence="1">AT0</strain>
        <tissue evidence="1">Leaf</tissue>
    </source>
</reference>
<protein>
    <submittedName>
        <fullName evidence="1">Uncharacterized protein</fullName>
    </submittedName>
</protein>
<gene>
    <name evidence="1" type="ORF">FEM48_Zijuj01G0216800</name>
</gene>
<accession>A0A978W3Q2</accession>
<dbReference type="AlphaFoldDB" id="A0A978W3Q2"/>
<evidence type="ECO:0000313" key="2">
    <source>
        <dbReference type="Proteomes" id="UP000813462"/>
    </source>
</evidence>
<evidence type="ECO:0000313" key="1">
    <source>
        <dbReference type="EMBL" id="KAH7546586.1"/>
    </source>
</evidence>
<proteinExistence type="predicted"/>
<comment type="caution">
    <text evidence="1">The sequence shown here is derived from an EMBL/GenBank/DDBJ whole genome shotgun (WGS) entry which is preliminary data.</text>
</comment>
<dbReference type="Proteomes" id="UP000813462">
    <property type="component" value="Unassembled WGS sequence"/>
</dbReference>